<evidence type="ECO:0000313" key="2">
    <source>
        <dbReference type="EMBL" id="GLB36874.1"/>
    </source>
</evidence>
<dbReference type="InterPro" id="IPR001810">
    <property type="entry name" value="F-box_dom"/>
</dbReference>
<protein>
    <recommendedName>
        <fullName evidence="1">F-box domain-containing protein</fullName>
    </recommendedName>
</protein>
<evidence type="ECO:0000313" key="3">
    <source>
        <dbReference type="Proteomes" id="UP001063166"/>
    </source>
</evidence>
<dbReference type="Proteomes" id="UP001063166">
    <property type="component" value="Unassembled WGS sequence"/>
</dbReference>
<gene>
    <name evidence="2" type="ORF">LshimejAT787_0311610</name>
</gene>
<name>A0A9P3PK04_LYOSH</name>
<reference evidence="2" key="1">
    <citation type="submission" date="2022-07" db="EMBL/GenBank/DDBJ databases">
        <title>The genome of Lyophyllum shimeji provides insight into the initial evolution of ectomycorrhizal fungal genome.</title>
        <authorList>
            <person name="Kobayashi Y."/>
            <person name="Shibata T."/>
            <person name="Hirakawa H."/>
            <person name="Shigenobu S."/>
            <person name="Nishiyama T."/>
            <person name="Yamada A."/>
            <person name="Hasebe M."/>
            <person name="Kawaguchi M."/>
        </authorList>
    </citation>
    <scope>NUCLEOTIDE SEQUENCE</scope>
    <source>
        <strain evidence="2">AT787</strain>
    </source>
</reference>
<evidence type="ECO:0000259" key="1">
    <source>
        <dbReference type="Pfam" id="PF12937"/>
    </source>
</evidence>
<accession>A0A9P3PK04</accession>
<keyword evidence="3" id="KW-1185">Reference proteome</keyword>
<dbReference type="AlphaFoldDB" id="A0A9P3PK04"/>
<dbReference type="EMBL" id="BRPK01000003">
    <property type="protein sequence ID" value="GLB36874.1"/>
    <property type="molecule type" value="Genomic_DNA"/>
</dbReference>
<dbReference type="Gene3D" id="1.20.1280.50">
    <property type="match status" value="1"/>
</dbReference>
<comment type="caution">
    <text evidence="2">The sequence shown here is derived from an EMBL/GenBank/DDBJ whole genome shotgun (WGS) entry which is preliminary data.</text>
</comment>
<feature type="domain" description="F-box" evidence="1">
    <location>
        <begin position="23"/>
        <end position="74"/>
    </location>
</feature>
<dbReference type="OrthoDB" id="3246221at2759"/>
<sequence>MKVDFPATILNIDPEPQVATSPISQLPIDPLLAIFHTAVLAFDASALLPITLSHVCARWRDLALSTSTLWRNIVVMNKLETSSSSIEKTLKRVQAFLNLSRECTLSIDMTFDSWSLHEGETDPENPYVINLPFFRARIGDISRTIAQYAHRIRNFKLTVDEFESTAAVMRGLGPVQMPVLETWHVRNTYEDHAFNHPGNEPEYEEEVHAHSLLLRPDANTNDDSFPYPKLRRVNLRSTPLHWGRFSPRNLVSLELGMLQVASRPSSPDLHKILLASAHSLVRVALYAALKGDDWIGTCALPKLELLELGFTNTSEVIPFLSALQAPNLRRLAICDLMRQNHCACLGLGEAFDPNIAQFFNVMMQRLPLENLRYLALSHIALCPPPSGIPAPASHIEMYTAALTFALKFFCQLTAVAELVLSGPDRATMEALNHVLPSNMERHGTTAPRYPTPRLRNLVVADAPFLVLHHFVKERVTNRKMFRPFDGFIVSMPRSWYELVEWVLLDVSVLARNVSPRISCAHHHETETHILAV</sequence>
<proteinExistence type="predicted"/>
<dbReference type="SUPFAM" id="SSF81383">
    <property type="entry name" value="F-box domain"/>
    <property type="match status" value="1"/>
</dbReference>
<organism evidence="2 3">
    <name type="scientific">Lyophyllum shimeji</name>
    <name type="common">Hon-shimeji</name>
    <name type="synonym">Tricholoma shimeji</name>
    <dbReference type="NCBI Taxonomy" id="47721"/>
    <lineage>
        <taxon>Eukaryota</taxon>
        <taxon>Fungi</taxon>
        <taxon>Dikarya</taxon>
        <taxon>Basidiomycota</taxon>
        <taxon>Agaricomycotina</taxon>
        <taxon>Agaricomycetes</taxon>
        <taxon>Agaricomycetidae</taxon>
        <taxon>Agaricales</taxon>
        <taxon>Tricholomatineae</taxon>
        <taxon>Lyophyllaceae</taxon>
        <taxon>Lyophyllum</taxon>
    </lineage>
</organism>
<dbReference type="InterPro" id="IPR036047">
    <property type="entry name" value="F-box-like_dom_sf"/>
</dbReference>
<dbReference type="Pfam" id="PF12937">
    <property type="entry name" value="F-box-like"/>
    <property type="match status" value="1"/>
</dbReference>